<reference evidence="1 2" key="1">
    <citation type="journal article" date="2021" name="bioRxiv">
        <title>Chromosome-scale and haplotype-resolved genome assembly of a tetraploid potato cultivar.</title>
        <authorList>
            <person name="Sun H."/>
            <person name="Jiao W.-B."/>
            <person name="Krause K."/>
            <person name="Campoy J.A."/>
            <person name="Goel M."/>
            <person name="Folz-Donahue K."/>
            <person name="Kukat C."/>
            <person name="Huettel B."/>
            <person name="Schneeberger K."/>
        </authorList>
    </citation>
    <scope>NUCLEOTIDE SEQUENCE [LARGE SCALE GENOMIC DNA]</scope>
    <source>
        <strain evidence="1">SolTubOtavaFocal</strain>
        <tissue evidence="1">Leaves</tissue>
    </source>
</reference>
<dbReference type="Gene3D" id="3.30.420.10">
    <property type="entry name" value="Ribonuclease H-like superfamily/Ribonuclease H"/>
    <property type="match status" value="1"/>
</dbReference>
<comment type="caution">
    <text evidence="1">The sequence shown here is derived from an EMBL/GenBank/DDBJ whole genome shotgun (WGS) entry which is preliminary data.</text>
</comment>
<name>A0ABQ7W0X0_SOLTU</name>
<dbReference type="Proteomes" id="UP000826656">
    <property type="component" value="Unassembled WGS sequence"/>
</dbReference>
<accession>A0ABQ7W0X0</accession>
<dbReference type="InterPro" id="IPR036397">
    <property type="entry name" value="RNaseH_sf"/>
</dbReference>
<gene>
    <name evidence="1" type="ORF">KY290_010835</name>
</gene>
<sequence length="231" mass="26402">MVVSFRDYPFQNGSGSVSPWTLLWVCLGLPGVLTAFGSSWIDSPSQYTSSPFILPSVERDWLVSTFGSFWRVFQEELGTHIDLSTKFHPQTNGQSECTIQVLEDMLQACVMDFGGQWDHFLPLAEFVYNIYQTSIQIPCSRPYMVGIVALWLVGWFESTETRPHGTDLLQEALNHVKVIQDRLRTAQSRHQSYVDCRCRPLRFAVGDRVFLRVSPMKGVMRFGRRGNLSPR</sequence>
<evidence type="ECO:0008006" key="3">
    <source>
        <dbReference type="Google" id="ProtNLM"/>
    </source>
</evidence>
<evidence type="ECO:0000313" key="2">
    <source>
        <dbReference type="Proteomes" id="UP000826656"/>
    </source>
</evidence>
<organism evidence="1 2">
    <name type="scientific">Solanum tuberosum</name>
    <name type="common">Potato</name>
    <dbReference type="NCBI Taxonomy" id="4113"/>
    <lineage>
        <taxon>Eukaryota</taxon>
        <taxon>Viridiplantae</taxon>
        <taxon>Streptophyta</taxon>
        <taxon>Embryophyta</taxon>
        <taxon>Tracheophyta</taxon>
        <taxon>Spermatophyta</taxon>
        <taxon>Magnoliopsida</taxon>
        <taxon>eudicotyledons</taxon>
        <taxon>Gunneridae</taxon>
        <taxon>Pentapetalae</taxon>
        <taxon>asterids</taxon>
        <taxon>lamiids</taxon>
        <taxon>Solanales</taxon>
        <taxon>Solanaceae</taxon>
        <taxon>Solanoideae</taxon>
        <taxon>Solaneae</taxon>
        <taxon>Solanum</taxon>
    </lineage>
</organism>
<protein>
    <recommendedName>
        <fullName evidence="3">Integrase catalytic domain-containing protein</fullName>
    </recommendedName>
</protein>
<keyword evidence="2" id="KW-1185">Reference proteome</keyword>
<proteinExistence type="predicted"/>
<dbReference type="SUPFAM" id="SSF53098">
    <property type="entry name" value="Ribonuclease H-like"/>
    <property type="match status" value="1"/>
</dbReference>
<dbReference type="InterPro" id="IPR012337">
    <property type="entry name" value="RNaseH-like_sf"/>
</dbReference>
<evidence type="ECO:0000313" key="1">
    <source>
        <dbReference type="EMBL" id="KAH0773698.1"/>
    </source>
</evidence>
<dbReference type="EMBL" id="JAIVGD010000005">
    <property type="protein sequence ID" value="KAH0773698.1"/>
    <property type="molecule type" value="Genomic_DNA"/>
</dbReference>